<accession>A0A8S9HFK5</accession>
<sequence>MSNLRDDKQFFIDHPGAVPITTHQNVKAVFDAAIKVVLQPPKQKKKRNKNRCVFL</sequence>
<dbReference type="AlphaFoldDB" id="A0A8S9HFK5"/>
<evidence type="ECO:0000313" key="1">
    <source>
        <dbReference type="EMBL" id="KAF2555012.1"/>
    </source>
</evidence>
<name>A0A8S9HFK5_BRACR</name>
<reference evidence="1" key="1">
    <citation type="submission" date="2019-12" db="EMBL/GenBank/DDBJ databases">
        <title>Genome sequencing and annotation of Brassica cretica.</title>
        <authorList>
            <person name="Studholme D.J."/>
            <person name="Sarris P.F."/>
        </authorList>
    </citation>
    <scope>NUCLEOTIDE SEQUENCE</scope>
    <source>
        <strain evidence="1">PFS-001/15</strain>
        <tissue evidence="1">Leaf</tissue>
    </source>
</reference>
<gene>
    <name evidence="1" type="ORF">F2Q68_00013723</name>
</gene>
<protein>
    <submittedName>
        <fullName evidence="1">Uncharacterized protein</fullName>
    </submittedName>
</protein>
<organism evidence="1 2">
    <name type="scientific">Brassica cretica</name>
    <name type="common">Mustard</name>
    <dbReference type="NCBI Taxonomy" id="69181"/>
    <lineage>
        <taxon>Eukaryota</taxon>
        <taxon>Viridiplantae</taxon>
        <taxon>Streptophyta</taxon>
        <taxon>Embryophyta</taxon>
        <taxon>Tracheophyta</taxon>
        <taxon>Spermatophyta</taxon>
        <taxon>Magnoliopsida</taxon>
        <taxon>eudicotyledons</taxon>
        <taxon>Gunneridae</taxon>
        <taxon>Pentapetalae</taxon>
        <taxon>rosids</taxon>
        <taxon>malvids</taxon>
        <taxon>Brassicales</taxon>
        <taxon>Brassicaceae</taxon>
        <taxon>Brassiceae</taxon>
        <taxon>Brassica</taxon>
    </lineage>
</organism>
<dbReference type="EMBL" id="QGKW02001940">
    <property type="protein sequence ID" value="KAF2555012.1"/>
    <property type="molecule type" value="Genomic_DNA"/>
</dbReference>
<comment type="caution">
    <text evidence="1">The sequence shown here is derived from an EMBL/GenBank/DDBJ whole genome shotgun (WGS) entry which is preliminary data.</text>
</comment>
<evidence type="ECO:0000313" key="2">
    <source>
        <dbReference type="Proteomes" id="UP000712281"/>
    </source>
</evidence>
<dbReference type="Proteomes" id="UP000712281">
    <property type="component" value="Unassembled WGS sequence"/>
</dbReference>
<proteinExistence type="predicted"/>